<dbReference type="OrthoDB" id="443318at2759"/>
<feature type="chain" id="PRO_5040558188" description="Carboxypeptidase" evidence="13">
    <location>
        <begin position="18"/>
        <end position="544"/>
    </location>
</feature>
<dbReference type="SUPFAM" id="SSF53474">
    <property type="entry name" value="alpha/beta-Hydrolases"/>
    <property type="match status" value="1"/>
</dbReference>
<evidence type="ECO:0000256" key="8">
    <source>
        <dbReference type="ARBA" id="ARBA00023145"/>
    </source>
</evidence>
<evidence type="ECO:0000256" key="1">
    <source>
        <dbReference type="ARBA" id="ARBA00004116"/>
    </source>
</evidence>
<evidence type="ECO:0000313" key="15">
    <source>
        <dbReference type="Proteomes" id="UP000297595"/>
    </source>
</evidence>
<dbReference type="AlphaFoldDB" id="A0A7C8KFM4"/>
<evidence type="ECO:0000256" key="4">
    <source>
        <dbReference type="ARBA" id="ARBA00022645"/>
    </source>
</evidence>
<dbReference type="PANTHER" id="PTHR11802:SF113">
    <property type="entry name" value="SERINE CARBOXYPEPTIDASE CTSA-4.1"/>
    <property type="match status" value="1"/>
</dbReference>
<dbReference type="Proteomes" id="UP000297595">
    <property type="component" value="Unassembled WGS sequence"/>
</dbReference>
<dbReference type="Pfam" id="PF05388">
    <property type="entry name" value="Carbpep_Y_N"/>
    <property type="match status" value="1"/>
</dbReference>
<evidence type="ECO:0000256" key="10">
    <source>
        <dbReference type="ARBA" id="ARBA00023180"/>
    </source>
</evidence>
<evidence type="ECO:0000256" key="12">
    <source>
        <dbReference type="ARBA" id="ARBA00052076"/>
    </source>
</evidence>
<dbReference type="EC" id="3.4.16.-" evidence="13"/>
<dbReference type="InterPro" id="IPR018202">
    <property type="entry name" value="Ser_caboxypep_ser_AS"/>
</dbReference>
<dbReference type="PRINTS" id="PR00724">
    <property type="entry name" value="CRBOXYPTASEC"/>
</dbReference>
<dbReference type="EMBL" id="SOZJ01000006">
    <property type="protein sequence ID" value="TGJ65531.1"/>
    <property type="molecule type" value="Genomic_DNA"/>
</dbReference>
<keyword evidence="4 13" id="KW-0121">Carboxypeptidase</keyword>
<evidence type="ECO:0000256" key="11">
    <source>
        <dbReference type="ARBA" id="ARBA00025622"/>
    </source>
</evidence>
<comment type="catalytic activity">
    <reaction evidence="12">
        <text>Release of a C-terminal amino acid with broad specificity.</text>
        <dbReference type="EC" id="3.4.16.5"/>
    </reaction>
</comment>
<sequence>MKYALAAAALLPALTLAHPGVGNQIPLGADVGQERHGHHHSSPENPIAAVVDSVADAIKALPEATRDLWAEVENMLPRKLDQISVKSSPKKHTKRPKSHWDFHVSGDEVSIMDDGKLDEDLAHFKLRGKKVDPSKLGVDPGVKQYSGYLDNEEDDKHLFYWFFESRSNPKEDPVVLWLNGGPGCSSLTGLFMELGPSSITKNGELKFNPASWNNNASVIFLDQPVNVGYSYSGGQVSNTVAAGKDVYALLSLFFKQFPEYAKQDFHISGESYAGHYIPVFAHEILSHKNRNINLKSVLIGNGLTDGLTQYEYYEPMACGKGGYPAVLDESQCQGMKNAYPRCASMISNCYDSESVWSCVPASIYCNNVMMGPYQRTGTNVYDIRGPCKDSSNLCYPDLGWISEFLNKKDVIDAVGAEVNSYDSCNFDINRNFLFAGDWMKPYHRLVPDLLKEIPVLIYAGDADFICNWLGNHAWTEALEWPGKAAFNKVELQDFKMADSGKSVGQIKSSGHLTFLRIYQAGHMTPMDQPESSLEFFNRWLRNKL</sequence>
<evidence type="ECO:0000256" key="6">
    <source>
        <dbReference type="ARBA" id="ARBA00022729"/>
    </source>
</evidence>
<evidence type="ECO:0000256" key="13">
    <source>
        <dbReference type="RuleBase" id="RU361156"/>
    </source>
</evidence>
<evidence type="ECO:0000313" key="14">
    <source>
        <dbReference type="EMBL" id="TGJ65531.1"/>
    </source>
</evidence>
<comment type="caution">
    <text evidence="14">The sequence shown here is derived from an EMBL/GenBank/DDBJ whole genome shotgun (WGS) entry which is preliminary data.</text>
</comment>
<dbReference type="FunFam" id="1.10.287.410:FF:000001">
    <property type="entry name" value="Carboxypeptidase Y"/>
    <property type="match status" value="1"/>
</dbReference>
<dbReference type="Gene3D" id="3.40.50.1820">
    <property type="entry name" value="alpha/beta hydrolase"/>
    <property type="match status" value="1"/>
</dbReference>
<dbReference type="GO" id="GO:0000328">
    <property type="term" value="C:fungal-type vacuole lumen"/>
    <property type="evidence" value="ECO:0007669"/>
    <property type="project" value="UniProtKB-ARBA"/>
</dbReference>
<keyword evidence="7 13" id="KW-0378">Hydrolase</keyword>
<name>A0A7C8KFM4_ORBOL</name>
<dbReference type="PROSITE" id="PS00131">
    <property type="entry name" value="CARBOXYPEPT_SER_SER"/>
    <property type="match status" value="1"/>
</dbReference>
<dbReference type="InterPro" id="IPR029058">
    <property type="entry name" value="AB_hydrolase_fold"/>
</dbReference>
<keyword evidence="10" id="KW-0325">Glycoprotein</keyword>
<dbReference type="Gene3D" id="1.10.287.410">
    <property type="match status" value="1"/>
</dbReference>
<gene>
    <name evidence="14" type="ORF">EYR41_009493</name>
</gene>
<keyword evidence="3" id="KW-0926">Vacuole</keyword>
<keyword evidence="6 13" id="KW-0732">Signal</keyword>
<evidence type="ECO:0000256" key="9">
    <source>
        <dbReference type="ARBA" id="ARBA00023157"/>
    </source>
</evidence>
<comment type="function">
    <text evidence="11">Vacuolar carboxypeptidase involved in degradation of small peptides. Digests preferentially peptides containing an aliphatic or hydrophobic residue in P1' position, as well as methionine, leucine or phenylalanine in P1 position of ester substrate.</text>
</comment>
<evidence type="ECO:0000256" key="2">
    <source>
        <dbReference type="ARBA" id="ARBA00009431"/>
    </source>
</evidence>
<accession>A0A7C8KFM4</accession>
<reference evidence="14 15" key="1">
    <citation type="submission" date="2019-03" db="EMBL/GenBank/DDBJ databases">
        <title>Nematode-trapping fungi genome.</title>
        <authorList>
            <person name="Vidal-Diez De Ulzurrun G."/>
        </authorList>
    </citation>
    <scope>NUCLEOTIDE SEQUENCE [LARGE SCALE GENOMIC DNA]</scope>
    <source>
        <strain evidence="14 15">TWF154</strain>
    </source>
</reference>
<keyword evidence="8" id="KW-0865">Zymogen</keyword>
<proteinExistence type="inferred from homology"/>
<keyword evidence="9" id="KW-1015">Disulfide bond</keyword>
<evidence type="ECO:0000256" key="5">
    <source>
        <dbReference type="ARBA" id="ARBA00022670"/>
    </source>
</evidence>
<dbReference type="InterPro" id="IPR001563">
    <property type="entry name" value="Peptidase_S10"/>
</dbReference>
<keyword evidence="5 13" id="KW-0645">Protease</keyword>
<feature type="signal peptide" evidence="13">
    <location>
        <begin position="1"/>
        <end position="17"/>
    </location>
</feature>
<organism evidence="14 15">
    <name type="scientific">Orbilia oligospora</name>
    <name type="common">Nematode-trapping fungus</name>
    <name type="synonym">Arthrobotrys oligospora</name>
    <dbReference type="NCBI Taxonomy" id="2813651"/>
    <lineage>
        <taxon>Eukaryota</taxon>
        <taxon>Fungi</taxon>
        <taxon>Dikarya</taxon>
        <taxon>Ascomycota</taxon>
        <taxon>Pezizomycotina</taxon>
        <taxon>Orbiliomycetes</taxon>
        <taxon>Orbiliales</taxon>
        <taxon>Orbiliaceae</taxon>
        <taxon>Orbilia</taxon>
    </lineage>
</organism>
<dbReference type="Pfam" id="PF00450">
    <property type="entry name" value="Peptidase_S10"/>
    <property type="match status" value="1"/>
</dbReference>
<dbReference type="GO" id="GO:0004185">
    <property type="term" value="F:serine-type carboxypeptidase activity"/>
    <property type="evidence" value="ECO:0007669"/>
    <property type="project" value="UniProtKB-UniRule"/>
</dbReference>
<protein>
    <recommendedName>
        <fullName evidence="13">Carboxypeptidase</fullName>
        <ecNumber evidence="13">3.4.16.-</ecNumber>
    </recommendedName>
</protein>
<dbReference type="PANTHER" id="PTHR11802">
    <property type="entry name" value="SERINE PROTEASE FAMILY S10 SERINE CARBOXYPEPTIDASE"/>
    <property type="match status" value="1"/>
</dbReference>
<evidence type="ECO:0000256" key="3">
    <source>
        <dbReference type="ARBA" id="ARBA00022554"/>
    </source>
</evidence>
<comment type="subcellular location">
    <subcellularLocation>
        <location evidence="1">Vacuole</location>
    </subcellularLocation>
</comment>
<comment type="similarity">
    <text evidence="2 13">Belongs to the peptidase S10 family.</text>
</comment>
<evidence type="ECO:0000256" key="7">
    <source>
        <dbReference type="ARBA" id="ARBA00022801"/>
    </source>
</evidence>
<dbReference type="GO" id="GO:0006508">
    <property type="term" value="P:proteolysis"/>
    <property type="evidence" value="ECO:0007669"/>
    <property type="project" value="UniProtKB-KW"/>
</dbReference>
<dbReference type="InterPro" id="IPR008442">
    <property type="entry name" value="Propeptide_carboxypepY"/>
</dbReference>